<evidence type="ECO:0000256" key="1">
    <source>
        <dbReference type="SAM" id="Phobius"/>
    </source>
</evidence>
<sequence length="170" mass="17423">MSATVARLGRMIFGGWFVGALYLALGLIIGAVGVGDGGDLGALLLPLAAGLLLGAVLSFGVGTRISSLRRAVRAEGRGTWGPGEVRARLRALRVLWLAALVLTAVVGLASLVTHGGTGRAMAGIGMLLGMLLQMQPGAMLWSASRGLTEFAREVAAETGRGGPYGSYHPR</sequence>
<feature type="transmembrane region" description="Helical" evidence="1">
    <location>
        <begin position="40"/>
        <end position="61"/>
    </location>
</feature>
<evidence type="ECO:0000313" key="3">
    <source>
        <dbReference type="Proteomes" id="UP000501240"/>
    </source>
</evidence>
<keyword evidence="1" id="KW-0472">Membrane</keyword>
<keyword evidence="1" id="KW-1133">Transmembrane helix</keyword>
<dbReference type="AlphaFoldDB" id="A0A7D3VX51"/>
<evidence type="ECO:0000313" key="2">
    <source>
        <dbReference type="EMBL" id="QKG24710.1"/>
    </source>
</evidence>
<dbReference type="RefSeq" id="WP_173098470.1">
    <property type="nucleotide sequence ID" value="NZ_CP053892.1"/>
</dbReference>
<dbReference type="EMBL" id="CP053892">
    <property type="protein sequence ID" value="QKG24710.1"/>
    <property type="molecule type" value="Genomic_DNA"/>
</dbReference>
<feature type="transmembrane region" description="Helical" evidence="1">
    <location>
        <begin position="12"/>
        <end position="34"/>
    </location>
</feature>
<proteinExistence type="predicted"/>
<name>A0A7D3VX51_ACTVE</name>
<gene>
    <name evidence="2" type="ORF">ACTIVE_6359</name>
</gene>
<keyword evidence="1" id="KW-0812">Transmembrane</keyword>
<feature type="transmembrane region" description="Helical" evidence="1">
    <location>
        <begin position="94"/>
        <end position="114"/>
    </location>
</feature>
<protein>
    <submittedName>
        <fullName evidence="2">Uncharacterized protein</fullName>
    </submittedName>
</protein>
<feature type="transmembrane region" description="Helical" evidence="1">
    <location>
        <begin position="120"/>
        <end position="143"/>
    </location>
</feature>
<reference evidence="2 3" key="1">
    <citation type="submission" date="2020-05" db="EMBL/GenBank/DDBJ databases">
        <title>Actinomadura verrucosospora NRRL-B18236 (PFL_A860) Genome sequencing and assembly.</title>
        <authorList>
            <person name="Samborskyy M."/>
        </authorList>
    </citation>
    <scope>NUCLEOTIDE SEQUENCE [LARGE SCALE GENOMIC DNA]</scope>
    <source>
        <strain evidence="2 3">NRRL:B18236</strain>
    </source>
</reference>
<accession>A0A7D3VX51</accession>
<organism evidence="2 3">
    <name type="scientific">Actinomadura verrucosospora</name>
    <dbReference type="NCBI Taxonomy" id="46165"/>
    <lineage>
        <taxon>Bacteria</taxon>
        <taxon>Bacillati</taxon>
        <taxon>Actinomycetota</taxon>
        <taxon>Actinomycetes</taxon>
        <taxon>Streptosporangiales</taxon>
        <taxon>Thermomonosporaceae</taxon>
        <taxon>Actinomadura</taxon>
    </lineage>
</organism>
<dbReference type="Proteomes" id="UP000501240">
    <property type="component" value="Chromosome"/>
</dbReference>
<keyword evidence="3" id="KW-1185">Reference proteome</keyword>